<dbReference type="Pfam" id="PF00550">
    <property type="entry name" value="PP-binding"/>
    <property type="match status" value="1"/>
</dbReference>
<comment type="caution">
    <text evidence="4">The sequence shown here is derived from an EMBL/GenBank/DDBJ whole genome shotgun (WGS) entry which is preliminary data.</text>
</comment>
<proteinExistence type="predicted"/>
<name>A0ABY0H3Z8_9PEZI</name>
<dbReference type="InterPro" id="IPR006162">
    <property type="entry name" value="Ppantetheine_attach_site"/>
</dbReference>
<dbReference type="EMBL" id="QJNS01000176">
    <property type="protein sequence ID" value="RYO83936.1"/>
    <property type="molecule type" value="Genomic_DNA"/>
</dbReference>
<dbReference type="InterPro" id="IPR036736">
    <property type="entry name" value="ACP-like_sf"/>
</dbReference>
<reference evidence="4 5" key="1">
    <citation type="submission" date="2018-06" db="EMBL/GenBank/DDBJ databases">
        <title>Complete Genomes of Monosporascus.</title>
        <authorList>
            <person name="Robinson A.J."/>
            <person name="Natvig D.O."/>
        </authorList>
    </citation>
    <scope>NUCLEOTIDE SEQUENCE [LARGE SCALE GENOMIC DNA]</scope>
    <source>
        <strain evidence="4 5">CBS 609.92</strain>
    </source>
</reference>
<dbReference type="Proteomes" id="UP000294003">
    <property type="component" value="Unassembled WGS sequence"/>
</dbReference>
<dbReference type="Gene3D" id="3.40.50.720">
    <property type="entry name" value="NAD(P)-binding Rossmann-like Domain"/>
    <property type="match status" value="1"/>
</dbReference>
<dbReference type="SMART" id="SM00823">
    <property type="entry name" value="PKS_PP"/>
    <property type="match status" value="1"/>
</dbReference>
<keyword evidence="1" id="KW-0596">Phosphopantetheine</keyword>
<dbReference type="SUPFAM" id="SSF51735">
    <property type="entry name" value="NAD(P)-binding Rossmann-fold domains"/>
    <property type="match status" value="1"/>
</dbReference>
<dbReference type="PANTHER" id="PTHR43775:SF40">
    <property type="entry name" value="NORSOLORINIC ACID SYNTHASE STCA"/>
    <property type="match status" value="1"/>
</dbReference>
<sequence>MSSVAGIVGRASLSAYNAGNVYQDALAHYRNMLGERATSLDLGGVADEGYLTQHSNRMADFQRIGQVEMLYTKEIYAMLDIHCNGQSTSIDGSRTCQHIVGIRPPAHWSHIEEVPFTLAQPFWGHMHHLPGIEEIAEANNEFAVQAKPHDAAKEISAAQSTAEAAAISSEALLLRVSTTLGIPKERLDPETPLISYGIDSLSAMDLRNWIGRVFNIDIPIFDIQGGASLVKVARTIALKLRQH</sequence>
<dbReference type="PROSITE" id="PS00012">
    <property type="entry name" value="PHOSPHOPANTETHEINE"/>
    <property type="match status" value="1"/>
</dbReference>
<evidence type="ECO:0000259" key="3">
    <source>
        <dbReference type="PROSITE" id="PS50075"/>
    </source>
</evidence>
<feature type="domain" description="Carrier" evidence="3">
    <location>
        <begin position="163"/>
        <end position="240"/>
    </location>
</feature>
<dbReference type="InterPro" id="IPR013968">
    <property type="entry name" value="PKS_KR"/>
</dbReference>
<evidence type="ECO:0000313" key="5">
    <source>
        <dbReference type="Proteomes" id="UP000294003"/>
    </source>
</evidence>
<keyword evidence="2" id="KW-0597">Phosphoprotein</keyword>
<evidence type="ECO:0000256" key="1">
    <source>
        <dbReference type="ARBA" id="ARBA00022450"/>
    </source>
</evidence>
<dbReference type="InterPro" id="IPR020806">
    <property type="entry name" value="PKS_PP-bd"/>
</dbReference>
<evidence type="ECO:0000256" key="2">
    <source>
        <dbReference type="ARBA" id="ARBA00022553"/>
    </source>
</evidence>
<dbReference type="PANTHER" id="PTHR43775">
    <property type="entry name" value="FATTY ACID SYNTHASE"/>
    <property type="match status" value="1"/>
</dbReference>
<dbReference type="PROSITE" id="PS50075">
    <property type="entry name" value="CARRIER"/>
    <property type="match status" value="1"/>
</dbReference>
<gene>
    <name evidence="4" type="ORF">DL762_005892</name>
</gene>
<dbReference type="InterPro" id="IPR009081">
    <property type="entry name" value="PP-bd_ACP"/>
</dbReference>
<protein>
    <recommendedName>
        <fullName evidence="3">Carrier domain-containing protein</fullName>
    </recommendedName>
</protein>
<keyword evidence="5" id="KW-1185">Reference proteome</keyword>
<accession>A0ABY0H3Z8</accession>
<dbReference type="InterPro" id="IPR050091">
    <property type="entry name" value="PKS_NRPS_Biosynth_Enz"/>
</dbReference>
<dbReference type="Pfam" id="PF08659">
    <property type="entry name" value="KR"/>
    <property type="match status" value="1"/>
</dbReference>
<organism evidence="4 5">
    <name type="scientific">Monosporascus cannonballus</name>
    <dbReference type="NCBI Taxonomy" id="155416"/>
    <lineage>
        <taxon>Eukaryota</taxon>
        <taxon>Fungi</taxon>
        <taxon>Dikarya</taxon>
        <taxon>Ascomycota</taxon>
        <taxon>Pezizomycotina</taxon>
        <taxon>Sordariomycetes</taxon>
        <taxon>Xylariomycetidae</taxon>
        <taxon>Xylariales</taxon>
        <taxon>Xylariales incertae sedis</taxon>
        <taxon>Monosporascus</taxon>
    </lineage>
</organism>
<dbReference type="InterPro" id="IPR036291">
    <property type="entry name" value="NAD(P)-bd_dom_sf"/>
</dbReference>
<evidence type="ECO:0000313" key="4">
    <source>
        <dbReference type="EMBL" id="RYO83936.1"/>
    </source>
</evidence>
<dbReference type="Gene3D" id="1.10.1200.10">
    <property type="entry name" value="ACP-like"/>
    <property type="match status" value="1"/>
</dbReference>
<dbReference type="SUPFAM" id="SSF47336">
    <property type="entry name" value="ACP-like"/>
    <property type="match status" value="1"/>
</dbReference>